<keyword evidence="6" id="KW-0460">Magnesium</keyword>
<feature type="region of interest" description="Disordered" evidence="7">
    <location>
        <begin position="231"/>
        <end position="275"/>
    </location>
</feature>
<accession>A0A4U5NXF4</accession>
<dbReference type="GO" id="GO:0005737">
    <property type="term" value="C:cytoplasm"/>
    <property type="evidence" value="ECO:0007669"/>
    <property type="project" value="TreeGrafter"/>
</dbReference>
<evidence type="ECO:0000256" key="7">
    <source>
        <dbReference type="SAM" id="MobiDB-lite"/>
    </source>
</evidence>
<dbReference type="GO" id="GO:0046872">
    <property type="term" value="F:metal ion binding"/>
    <property type="evidence" value="ECO:0007669"/>
    <property type="project" value="UniProtKB-KW"/>
</dbReference>
<reference evidence="8 9" key="2">
    <citation type="journal article" date="2019" name="G3 (Bethesda)">
        <title>Hybrid Assembly of the Genome of the Entomopathogenic Nematode Steinernema carpocapsae Identifies the X-Chromosome.</title>
        <authorList>
            <person name="Serra L."/>
            <person name="Macchietto M."/>
            <person name="Macias-Munoz A."/>
            <person name="McGill C.J."/>
            <person name="Rodriguez I.M."/>
            <person name="Rodriguez B."/>
            <person name="Murad R."/>
            <person name="Mortazavi A."/>
        </authorList>
    </citation>
    <scope>NUCLEOTIDE SEQUENCE [LARGE SCALE GENOMIC DNA]</scope>
    <source>
        <strain evidence="8 9">ALL</strain>
    </source>
</reference>
<dbReference type="GO" id="GO:0006308">
    <property type="term" value="P:DNA catabolic process"/>
    <property type="evidence" value="ECO:0007669"/>
    <property type="project" value="TreeGrafter"/>
</dbReference>
<dbReference type="SUPFAM" id="SSF53098">
    <property type="entry name" value="Ribonuclease H-like"/>
    <property type="match status" value="1"/>
</dbReference>
<dbReference type="InterPro" id="IPR036397">
    <property type="entry name" value="RNaseH_sf"/>
</dbReference>
<feature type="compositionally biased region" description="Pro residues" evidence="7">
    <location>
        <begin position="255"/>
        <end position="265"/>
    </location>
</feature>
<keyword evidence="9" id="KW-1185">Reference proteome</keyword>
<evidence type="ECO:0000256" key="4">
    <source>
        <dbReference type="ARBA" id="ARBA00022801"/>
    </source>
</evidence>
<sequence length="391" mass="45207">MASTDRDLFHQMETFIFMDFETTGLIDDNSQDPLRARPVAGDKNRDTDRILRGLIQTTPLKAYPYITEMSFVSAPRSLLLNGIDRMKELQSSSSSKVRLACNIHTRQINPPLNEDQWKEYEDLRRRVPAMKLSRMELEEKASFKDEWVGVLHMLQMTKKPACLVAHNGIRFDFRVLYAELARNGLLTSDAVIPEQIYCLDSYMTFMDLEKYFHMQCKSAVEMMDWSLIRTASQAPKREEPSSSQAGEATNSRDQTPPPEETAPPPSEDRLTRSEPPGARRALFQAQLSSESPFKYMKTTQWSPAKRKRLTGARELFVKKQNGDWEFDDFASTKYFRTKGVFRLEKIYEHLMGNTFDSHYSQDDCEALLQISIAYGREFVEYADTCCRLLPF</sequence>
<keyword evidence="5" id="KW-0269">Exonuclease</keyword>
<evidence type="ECO:0000256" key="5">
    <source>
        <dbReference type="ARBA" id="ARBA00022839"/>
    </source>
</evidence>
<proteinExistence type="predicted"/>
<keyword evidence="3" id="KW-0479">Metal-binding</keyword>
<dbReference type="GO" id="GO:0003676">
    <property type="term" value="F:nucleic acid binding"/>
    <property type="evidence" value="ECO:0007669"/>
    <property type="project" value="InterPro"/>
</dbReference>
<dbReference type="STRING" id="34508.A0A4U5NXF4"/>
<reference evidence="8 9" key="1">
    <citation type="journal article" date="2015" name="Genome Biol.">
        <title>Comparative genomics of Steinernema reveals deeply conserved gene regulatory networks.</title>
        <authorList>
            <person name="Dillman A.R."/>
            <person name="Macchietto M."/>
            <person name="Porter C.F."/>
            <person name="Rogers A."/>
            <person name="Williams B."/>
            <person name="Antoshechkin I."/>
            <person name="Lee M.M."/>
            <person name="Goodwin Z."/>
            <person name="Lu X."/>
            <person name="Lewis E.E."/>
            <person name="Goodrich-Blair H."/>
            <person name="Stock S.P."/>
            <person name="Adams B.J."/>
            <person name="Sternberg P.W."/>
            <person name="Mortazavi A."/>
        </authorList>
    </citation>
    <scope>NUCLEOTIDE SEQUENCE [LARGE SCALE GENOMIC DNA]</scope>
    <source>
        <strain evidence="8 9">ALL</strain>
    </source>
</reference>
<organism evidence="8 9">
    <name type="scientific">Steinernema carpocapsae</name>
    <name type="common">Entomopathogenic nematode</name>
    <dbReference type="NCBI Taxonomy" id="34508"/>
    <lineage>
        <taxon>Eukaryota</taxon>
        <taxon>Metazoa</taxon>
        <taxon>Ecdysozoa</taxon>
        <taxon>Nematoda</taxon>
        <taxon>Chromadorea</taxon>
        <taxon>Rhabditida</taxon>
        <taxon>Tylenchina</taxon>
        <taxon>Panagrolaimomorpha</taxon>
        <taxon>Strongyloidoidea</taxon>
        <taxon>Steinernematidae</taxon>
        <taxon>Steinernema</taxon>
    </lineage>
</organism>
<name>A0A4U5NXF4_STECR</name>
<keyword evidence="2" id="KW-0540">Nuclease</keyword>
<evidence type="ECO:0000313" key="8">
    <source>
        <dbReference type="EMBL" id="TKR87981.1"/>
    </source>
</evidence>
<dbReference type="OrthoDB" id="10250935at2759"/>
<dbReference type="PANTHER" id="PTHR13058">
    <property type="entry name" value="THREE PRIME REPAIR EXONUCLEASE 1, 2"/>
    <property type="match status" value="1"/>
</dbReference>
<evidence type="ECO:0000256" key="1">
    <source>
        <dbReference type="ARBA" id="ARBA00001946"/>
    </source>
</evidence>
<dbReference type="EMBL" id="AZBU02000003">
    <property type="protein sequence ID" value="TKR87981.1"/>
    <property type="molecule type" value="Genomic_DNA"/>
</dbReference>
<evidence type="ECO:0008006" key="10">
    <source>
        <dbReference type="Google" id="ProtNLM"/>
    </source>
</evidence>
<dbReference type="GO" id="GO:0008296">
    <property type="term" value="F:3'-5'-DNA exonuclease activity"/>
    <property type="evidence" value="ECO:0007669"/>
    <property type="project" value="TreeGrafter"/>
</dbReference>
<evidence type="ECO:0000256" key="6">
    <source>
        <dbReference type="ARBA" id="ARBA00022842"/>
    </source>
</evidence>
<evidence type="ECO:0000256" key="2">
    <source>
        <dbReference type="ARBA" id="ARBA00022722"/>
    </source>
</evidence>
<feature type="compositionally biased region" description="Polar residues" evidence="7">
    <location>
        <begin position="241"/>
        <end position="254"/>
    </location>
</feature>
<dbReference type="Proteomes" id="UP000298663">
    <property type="component" value="Unassembled WGS sequence"/>
</dbReference>
<dbReference type="AlphaFoldDB" id="A0A4U5NXF4"/>
<evidence type="ECO:0000313" key="9">
    <source>
        <dbReference type="Proteomes" id="UP000298663"/>
    </source>
</evidence>
<gene>
    <name evidence="8" type="ORF">L596_012295</name>
</gene>
<comment type="caution">
    <text evidence="8">The sequence shown here is derived from an EMBL/GenBank/DDBJ whole genome shotgun (WGS) entry which is preliminary data.</text>
</comment>
<dbReference type="PANTHER" id="PTHR13058:SF19">
    <property type="entry name" value="LD40940P"/>
    <property type="match status" value="1"/>
</dbReference>
<comment type="cofactor">
    <cofactor evidence="1">
        <name>Mg(2+)</name>
        <dbReference type="ChEBI" id="CHEBI:18420"/>
    </cofactor>
</comment>
<dbReference type="InterPro" id="IPR012337">
    <property type="entry name" value="RNaseH-like_sf"/>
</dbReference>
<protein>
    <recommendedName>
        <fullName evidence="10">Exonuclease domain-containing protein</fullName>
    </recommendedName>
</protein>
<keyword evidence="4" id="KW-0378">Hydrolase</keyword>
<evidence type="ECO:0000256" key="3">
    <source>
        <dbReference type="ARBA" id="ARBA00022723"/>
    </source>
</evidence>
<dbReference type="Gene3D" id="3.30.420.10">
    <property type="entry name" value="Ribonuclease H-like superfamily/Ribonuclease H"/>
    <property type="match status" value="1"/>
</dbReference>
<dbReference type="InterPro" id="IPR040393">
    <property type="entry name" value="TREX1/2"/>
</dbReference>